<sequence length="88" mass="9973">MKSELEPICFNCQHWHIDKSALDAKHQDIARKIAEGTNIPVFFGKCRAWYLNPAGEEVIFDQGTLSPTPCQARDFEAQILFKPLVLKG</sequence>
<evidence type="ECO:0000313" key="1">
    <source>
        <dbReference type="EMBL" id="OGM56110.1"/>
    </source>
</evidence>
<proteinExistence type="predicted"/>
<comment type="caution">
    <text evidence="1">The sequence shown here is derived from an EMBL/GenBank/DDBJ whole genome shotgun (WGS) entry which is preliminary data.</text>
</comment>
<gene>
    <name evidence="1" type="ORF">A3E46_01480</name>
</gene>
<organism evidence="1 2">
    <name type="scientific">Candidatus Woesebacteria bacterium RIFCSPHIGHO2_12_FULL_46_16</name>
    <dbReference type="NCBI Taxonomy" id="1802513"/>
    <lineage>
        <taxon>Bacteria</taxon>
        <taxon>Candidatus Woeseibacteriota</taxon>
    </lineage>
</organism>
<name>A0A1F8AWU9_9BACT</name>
<dbReference type="AlphaFoldDB" id="A0A1F8AWU9"/>
<protein>
    <submittedName>
        <fullName evidence="1">Uncharacterized protein</fullName>
    </submittedName>
</protein>
<reference evidence="1 2" key="1">
    <citation type="journal article" date="2016" name="Nat. Commun.">
        <title>Thousands of microbial genomes shed light on interconnected biogeochemical processes in an aquifer system.</title>
        <authorList>
            <person name="Anantharaman K."/>
            <person name="Brown C.T."/>
            <person name="Hug L.A."/>
            <person name="Sharon I."/>
            <person name="Castelle C.J."/>
            <person name="Probst A.J."/>
            <person name="Thomas B.C."/>
            <person name="Singh A."/>
            <person name="Wilkins M.J."/>
            <person name="Karaoz U."/>
            <person name="Brodie E.L."/>
            <person name="Williams K.H."/>
            <person name="Hubbard S.S."/>
            <person name="Banfield J.F."/>
        </authorList>
    </citation>
    <scope>NUCLEOTIDE SEQUENCE [LARGE SCALE GENOMIC DNA]</scope>
</reference>
<dbReference type="Proteomes" id="UP000178313">
    <property type="component" value="Unassembled WGS sequence"/>
</dbReference>
<dbReference type="EMBL" id="MGGZ01000039">
    <property type="protein sequence ID" value="OGM56110.1"/>
    <property type="molecule type" value="Genomic_DNA"/>
</dbReference>
<evidence type="ECO:0000313" key="2">
    <source>
        <dbReference type="Proteomes" id="UP000178313"/>
    </source>
</evidence>
<accession>A0A1F8AWU9</accession>